<dbReference type="Gene3D" id="3.40.850.10">
    <property type="entry name" value="Kinesin motor domain"/>
    <property type="match status" value="1"/>
</dbReference>
<gene>
    <name evidence="4" type="ORF">P3X46_019663</name>
</gene>
<sequence length="131" mass="14865">MFRVWMQGNQFSRTMVGTPATPASKIQRTPSSTPGGSKFQQEKILGTIRIRPLNRREQALYYLIAWDCPDDRTIVFKNPNHERPATPYTFATIFAYGQTTSGKAFTMSGITESAVKDIYEHIKILKRESSS</sequence>
<dbReference type="InterPro" id="IPR027417">
    <property type="entry name" value="P-loop_NTPase"/>
</dbReference>
<evidence type="ECO:0000313" key="5">
    <source>
        <dbReference type="Proteomes" id="UP001174677"/>
    </source>
</evidence>
<keyword evidence="1" id="KW-0505">Motor protein</keyword>
<dbReference type="PANTHER" id="PTHR47968:SF39">
    <property type="entry name" value="KINESIN-LIKE PROTEIN KIN-7B"/>
    <property type="match status" value="1"/>
</dbReference>
<dbReference type="PANTHER" id="PTHR47968">
    <property type="entry name" value="CENTROMERE PROTEIN E"/>
    <property type="match status" value="1"/>
</dbReference>
<evidence type="ECO:0000256" key="2">
    <source>
        <dbReference type="SAM" id="MobiDB-lite"/>
    </source>
</evidence>
<dbReference type="EMBL" id="JARPOI010000011">
    <property type="protein sequence ID" value="KAJ9168096.1"/>
    <property type="molecule type" value="Genomic_DNA"/>
</dbReference>
<dbReference type="InterPro" id="IPR027640">
    <property type="entry name" value="Kinesin-like_fam"/>
</dbReference>
<name>A0ABQ9LND2_HEVBR</name>
<evidence type="ECO:0000256" key="1">
    <source>
        <dbReference type="ARBA" id="ARBA00023175"/>
    </source>
</evidence>
<comment type="caution">
    <text evidence="4">The sequence shown here is derived from an EMBL/GenBank/DDBJ whole genome shotgun (WGS) entry which is preliminary data.</text>
</comment>
<feature type="region of interest" description="Disordered" evidence="2">
    <location>
        <begin position="16"/>
        <end position="39"/>
    </location>
</feature>
<accession>A0ABQ9LND2</accession>
<dbReference type="Pfam" id="PF00225">
    <property type="entry name" value="Kinesin"/>
    <property type="match status" value="1"/>
</dbReference>
<evidence type="ECO:0000259" key="3">
    <source>
        <dbReference type="Pfam" id="PF00225"/>
    </source>
</evidence>
<dbReference type="InterPro" id="IPR036961">
    <property type="entry name" value="Kinesin_motor_dom_sf"/>
</dbReference>
<proteinExistence type="predicted"/>
<organism evidence="4 5">
    <name type="scientific">Hevea brasiliensis</name>
    <name type="common">Para rubber tree</name>
    <name type="synonym">Siphonia brasiliensis</name>
    <dbReference type="NCBI Taxonomy" id="3981"/>
    <lineage>
        <taxon>Eukaryota</taxon>
        <taxon>Viridiplantae</taxon>
        <taxon>Streptophyta</taxon>
        <taxon>Embryophyta</taxon>
        <taxon>Tracheophyta</taxon>
        <taxon>Spermatophyta</taxon>
        <taxon>Magnoliopsida</taxon>
        <taxon>eudicotyledons</taxon>
        <taxon>Gunneridae</taxon>
        <taxon>Pentapetalae</taxon>
        <taxon>rosids</taxon>
        <taxon>fabids</taxon>
        <taxon>Malpighiales</taxon>
        <taxon>Euphorbiaceae</taxon>
        <taxon>Crotonoideae</taxon>
        <taxon>Micrandreae</taxon>
        <taxon>Hevea</taxon>
    </lineage>
</organism>
<dbReference type="InterPro" id="IPR001752">
    <property type="entry name" value="Kinesin_motor_dom"/>
</dbReference>
<reference evidence="4" key="1">
    <citation type="journal article" date="2023" name="Plant Biotechnol. J.">
        <title>Chromosome-level wild Hevea brasiliensis genome provides new tools for genomic-assisted breeding and valuable loci to elevate rubber yield.</title>
        <authorList>
            <person name="Cheng H."/>
            <person name="Song X."/>
            <person name="Hu Y."/>
            <person name="Wu T."/>
            <person name="Yang Q."/>
            <person name="An Z."/>
            <person name="Feng S."/>
            <person name="Deng Z."/>
            <person name="Wu W."/>
            <person name="Zeng X."/>
            <person name="Tu M."/>
            <person name="Wang X."/>
            <person name="Huang H."/>
        </authorList>
    </citation>
    <scope>NUCLEOTIDE SEQUENCE</scope>
    <source>
        <strain evidence="4">MT/VB/25A 57/8</strain>
    </source>
</reference>
<keyword evidence="5" id="KW-1185">Reference proteome</keyword>
<feature type="domain" description="Kinesin motor" evidence="3">
    <location>
        <begin position="91"/>
        <end position="126"/>
    </location>
</feature>
<dbReference type="SUPFAM" id="SSF52540">
    <property type="entry name" value="P-loop containing nucleoside triphosphate hydrolases"/>
    <property type="match status" value="1"/>
</dbReference>
<feature type="compositionally biased region" description="Polar residues" evidence="2">
    <location>
        <begin position="24"/>
        <end position="39"/>
    </location>
</feature>
<evidence type="ECO:0000313" key="4">
    <source>
        <dbReference type="EMBL" id="KAJ9168096.1"/>
    </source>
</evidence>
<dbReference type="Proteomes" id="UP001174677">
    <property type="component" value="Chromosome 11"/>
</dbReference>
<protein>
    <recommendedName>
        <fullName evidence="3">Kinesin motor domain-containing protein</fullName>
    </recommendedName>
</protein>